<evidence type="ECO:0000259" key="6">
    <source>
        <dbReference type="PROSITE" id="PS50045"/>
    </source>
</evidence>
<dbReference type="InterPro" id="IPR002197">
    <property type="entry name" value="HTH_Fis"/>
</dbReference>
<dbReference type="RefSeq" id="WP_011061411.1">
    <property type="nucleotide sequence ID" value="NC_021237.1"/>
</dbReference>
<keyword evidence="2" id="KW-0067">ATP-binding</keyword>
<evidence type="ECO:0000256" key="5">
    <source>
        <dbReference type="ARBA" id="ARBA00023163"/>
    </source>
</evidence>
<dbReference type="GO" id="GO:0005524">
    <property type="term" value="F:ATP binding"/>
    <property type="evidence" value="ECO:0007669"/>
    <property type="project" value="UniProtKB-KW"/>
</dbReference>
<evidence type="ECO:0000256" key="2">
    <source>
        <dbReference type="ARBA" id="ARBA00022840"/>
    </source>
</evidence>
<accession>A0A2C9EMQ3</accession>
<dbReference type="eggNOG" id="COG2204">
    <property type="taxonomic scope" value="Bacteria"/>
</dbReference>
<organism evidence="7 8">
    <name type="scientific">Pseudomonas protegens (strain DSM 19095 / LMG 27888 / CFBP 6595 / CHA0)</name>
    <dbReference type="NCBI Taxonomy" id="1124983"/>
    <lineage>
        <taxon>Bacteria</taxon>
        <taxon>Pseudomonadati</taxon>
        <taxon>Pseudomonadota</taxon>
        <taxon>Gammaproteobacteria</taxon>
        <taxon>Pseudomonadales</taxon>
        <taxon>Pseudomonadaceae</taxon>
        <taxon>Pseudomonas</taxon>
    </lineage>
</organism>
<dbReference type="InterPro" id="IPR003593">
    <property type="entry name" value="AAA+_ATPase"/>
</dbReference>
<dbReference type="CDD" id="cd00009">
    <property type="entry name" value="AAA"/>
    <property type="match status" value="1"/>
</dbReference>
<keyword evidence="5" id="KW-0804">Transcription</keyword>
<dbReference type="SUPFAM" id="SSF46689">
    <property type="entry name" value="Homeodomain-like"/>
    <property type="match status" value="1"/>
</dbReference>
<dbReference type="InterPro" id="IPR009057">
    <property type="entry name" value="Homeodomain-like_sf"/>
</dbReference>
<dbReference type="PANTHER" id="PTHR32071">
    <property type="entry name" value="TRANSCRIPTIONAL REGULATORY PROTEIN"/>
    <property type="match status" value="1"/>
</dbReference>
<dbReference type="Pfam" id="PF02954">
    <property type="entry name" value="HTH_8"/>
    <property type="match status" value="1"/>
</dbReference>
<gene>
    <name evidence="7" type="primary">zraR1</name>
    <name evidence="7" type="ORF">PFLCHA0_c31550</name>
</gene>
<dbReference type="Pfam" id="PF00158">
    <property type="entry name" value="Sigma54_activat"/>
    <property type="match status" value="1"/>
</dbReference>
<feature type="domain" description="Sigma-54 factor interaction" evidence="6">
    <location>
        <begin position="138"/>
        <end position="367"/>
    </location>
</feature>
<dbReference type="InterPro" id="IPR002078">
    <property type="entry name" value="Sigma_54_int"/>
</dbReference>
<dbReference type="Gene3D" id="1.10.8.60">
    <property type="match status" value="1"/>
</dbReference>
<dbReference type="SMART" id="SM00382">
    <property type="entry name" value="AAA"/>
    <property type="match status" value="1"/>
</dbReference>
<dbReference type="KEGG" id="pprc:PFLCHA0_c31550"/>
<dbReference type="Gene3D" id="3.40.50.300">
    <property type="entry name" value="P-loop containing nucleotide triphosphate hydrolases"/>
    <property type="match status" value="1"/>
</dbReference>
<dbReference type="PANTHER" id="PTHR32071:SF120">
    <property type="entry name" value="TRANSCRIPTIONAL REGULATOR-RELATED"/>
    <property type="match status" value="1"/>
</dbReference>
<dbReference type="InterPro" id="IPR027417">
    <property type="entry name" value="P-loop_NTPase"/>
</dbReference>
<dbReference type="InterPro" id="IPR025944">
    <property type="entry name" value="Sigma_54_int_dom_CS"/>
</dbReference>
<dbReference type="FunFam" id="3.40.50.300:FF:000006">
    <property type="entry name" value="DNA-binding transcriptional regulator NtrC"/>
    <property type="match status" value="1"/>
</dbReference>
<dbReference type="GO" id="GO:0003677">
    <property type="term" value="F:DNA binding"/>
    <property type="evidence" value="ECO:0007669"/>
    <property type="project" value="UniProtKB-KW"/>
</dbReference>
<dbReference type="AlphaFoldDB" id="A0A2C9EMQ3"/>
<dbReference type="InterPro" id="IPR045343">
    <property type="entry name" value="VpsR"/>
</dbReference>
<dbReference type="GeneID" id="57476147"/>
<reference evidence="8" key="1">
    <citation type="journal article" date="2014" name="Genome Announc.">
        <title>Full-genome sequence of the plant growth-promoting bacterium Pseudomonas protegens CHA0.</title>
        <authorList>
            <person name="Jousset A."/>
            <person name="Schuldes J."/>
            <person name="Keel C."/>
            <person name="Maurhofer M."/>
            <person name="Daniel R."/>
            <person name="Scheu S."/>
            <person name="Thuermer A."/>
        </authorList>
    </citation>
    <scope>NUCLEOTIDE SEQUENCE [LARGE SCALE GENOMIC DNA]</scope>
    <source>
        <strain evidence="8">DSM 19095 / LMG 27888 / CFBP 6595 / CHA0</strain>
    </source>
</reference>
<evidence type="ECO:0000313" key="7">
    <source>
        <dbReference type="EMBL" id="AGL84925.1"/>
    </source>
</evidence>
<dbReference type="Proteomes" id="UP000013940">
    <property type="component" value="Chromosome"/>
</dbReference>
<keyword evidence="1" id="KW-0547">Nucleotide-binding</keyword>
<evidence type="ECO:0000256" key="3">
    <source>
        <dbReference type="ARBA" id="ARBA00023015"/>
    </source>
</evidence>
<proteinExistence type="predicted"/>
<dbReference type="Pfam" id="PF20161">
    <property type="entry name" value="VpsR"/>
    <property type="match status" value="1"/>
</dbReference>
<dbReference type="InterPro" id="IPR025662">
    <property type="entry name" value="Sigma_54_int_dom_ATP-bd_1"/>
</dbReference>
<evidence type="ECO:0000256" key="1">
    <source>
        <dbReference type="ARBA" id="ARBA00022741"/>
    </source>
</evidence>
<dbReference type="HOGENOM" id="CLU_000445_0_6_6"/>
<dbReference type="PROSITE" id="PS00688">
    <property type="entry name" value="SIGMA54_INTERACT_3"/>
    <property type="match status" value="1"/>
</dbReference>
<sequence>MLEAPVQRRLLVVDPCDDCHRLLPGLRTIGWDVDSCDLESARERSCDVGLLRLQPFHLERPEAVKDLISRSGTEWIAVLSQEVLRLQKVGDFVCEWFFDFHTLPFDVSRVQVTLGRAFGMARLRGQGSIHVDQPEHELLGNSRPIRDLRKLLGKLAPTESPVLIRGESGTGKELVARTLHRQSQRHDKPFVAINCGAIPEHLIQSELFGHEKGAFTGAHQRKVGRIEAAHGGTLFLDEIGDLPLELQANLLRFLQEKHIERVGGSQPIPVDVRVLAATHVDLEAAITSGRFREDLYYRLNVLQVITAPLRERHGDLGMLASHFAHFYSQETGRRPRSFSEDALVAMGKHDWPGNVRELANRVRRGLVLAEGRQIQASDLGLLSLQAQDLPMGTLEDYKHRAERQALCDVLNRHSDNLSVAARVLGISRPTFYRLLHKHQIR</sequence>
<name>A0A2C9EMQ3_PSEPH</name>
<dbReference type="Pfam" id="PF25601">
    <property type="entry name" value="AAA_lid_14"/>
    <property type="match status" value="1"/>
</dbReference>
<keyword evidence="3" id="KW-0805">Transcription regulation</keyword>
<dbReference type="InterPro" id="IPR025943">
    <property type="entry name" value="Sigma_54_int_dom_ATP-bd_2"/>
</dbReference>
<dbReference type="GO" id="GO:0006355">
    <property type="term" value="P:regulation of DNA-templated transcription"/>
    <property type="evidence" value="ECO:0007669"/>
    <property type="project" value="InterPro"/>
</dbReference>
<dbReference type="SUPFAM" id="SSF52540">
    <property type="entry name" value="P-loop containing nucleoside triphosphate hydrolases"/>
    <property type="match status" value="1"/>
</dbReference>
<dbReference type="EMBL" id="CP003190">
    <property type="protein sequence ID" value="AGL84925.1"/>
    <property type="molecule type" value="Genomic_DNA"/>
</dbReference>
<dbReference type="PROSITE" id="PS00676">
    <property type="entry name" value="SIGMA54_INTERACT_2"/>
    <property type="match status" value="1"/>
</dbReference>
<evidence type="ECO:0000313" key="8">
    <source>
        <dbReference type="Proteomes" id="UP000013940"/>
    </source>
</evidence>
<protein>
    <submittedName>
        <fullName evidence="7">Transcriptional regulatory protein ZraR</fullName>
    </submittedName>
</protein>
<dbReference type="InterPro" id="IPR058031">
    <property type="entry name" value="AAA_lid_NorR"/>
</dbReference>
<dbReference type="Gene3D" id="1.10.10.60">
    <property type="entry name" value="Homeodomain-like"/>
    <property type="match status" value="1"/>
</dbReference>
<evidence type="ECO:0000256" key="4">
    <source>
        <dbReference type="ARBA" id="ARBA00023125"/>
    </source>
</evidence>
<dbReference type="PROSITE" id="PS50045">
    <property type="entry name" value="SIGMA54_INTERACT_4"/>
    <property type="match status" value="1"/>
</dbReference>
<dbReference type="PROSITE" id="PS00675">
    <property type="entry name" value="SIGMA54_INTERACT_1"/>
    <property type="match status" value="1"/>
</dbReference>
<keyword evidence="4" id="KW-0238">DNA-binding</keyword>